<dbReference type="EMBL" id="RRYP01006759">
    <property type="protein sequence ID" value="TNV80970.1"/>
    <property type="molecule type" value="Genomic_DNA"/>
</dbReference>
<keyword evidence="2" id="KW-1185">Reference proteome</keyword>
<comment type="caution">
    <text evidence="1">The sequence shown here is derived from an EMBL/GenBank/DDBJ whole genome shotgun (WGS) entry which is preliminary data.</text>
</comment>
<organism evidence="1 2">
    <name type="scientific">Halteria grandinella</name>
    <dbReference type="NCBI Taxonomy" id="5974"/>
    <lineage>
        <taxon>Eukaryota</taxon>
        <taxon>Sar</taxon>
        <taxon>Alveolata</taxon>
        <taxon>Ciliophora</taxon>
        <taxon>Intramacronucleata</taxon>
        <taxon>Spirotrichea</taxon>
        <taxon>Stichotrichia</taxon>
        <taxon>Sporadotrichida</taxon>
        <taxon>Halteriidae</taxon>
        <taxon>Halteria</taxon>
    </lineage>
</organism>
<name>A0A8J8NV39_HALGN</name>
<accession>A0A8J8NV39</accession>
<reference evidence="1" key="1">
    <citation type="submission" date="2019-06" db="EMBL/GenBank/DDBJ databases">
        <authorList>
            <person name="Zheng W."/>
        </authorList>
    </citation>
    <scope>NUCLEOTIDE SEQUENCE</scope>
    <source>
        <strain evidence="1">QDHG01</strain>
    </source>
</reference>
<gene>
    <name evidence="1" type="ORF">FGO68_gene10136</name>
</gene>
<dbReference type="AlphaFoldDB" id="A0A8J8NV39"/>
<dbReference type="Proteomes" id="UP000785679">
    <property type="component" value="Unassembled WGS sequence"/>
</dbReference>
<proteinExistence type="predicted"/>
<evidence type="ECO:0000313" key="1">
    <source>
        <dbReference type="EMBL" id="TNV80970.1"/>
    </source>
</evidence>
<sequence length="284" mass="32891">MNLNRHYNQRINITMNLPAEGRALPPLVAINNKTLSVEFELGAFEIPAKIQLLLEDPKVIKTTIDMDKIIHEMAYERNHYALTILGMSVRDYPSELVRLFLEYVASYSEFKLIGTYRDITTPSLEMGIASYVEFSRLFKHYFLSRKCFEWKLIFVPIPSGREPSICLSSFPLMESPKDQSRIIGKKIFQPNSADREILFNAWKSEQQLKEITESNSYKAELLQAHFIQARNDIKFIKKQLLPSIYEEKEFSDINNAALLKKPLPSEVAQSEDIADKIFYQLLAQ</sequence>
<evidence type="ECO:0000313" key="2">
    <source>
        <dbReference type="Proteomes" id="UP000785679"/>
    </source>
</evidence>
<protein>
    <submittedName>
        <fullName evidence="1">Uncharacterized protein</fullName>
    </submittedName>
</protein>